<evidence type="ECO:0000256" key="7">
    <source>
        <dbReference type="ARBA" id="ARBA00022723"/>
    </source>
</evidence>
<name>A0A2A9E5R7_9MICO</name>
<dbReference type="Gene3D" id="3.30.413.10">
    <property type="entry name" value="Sulfite Reductase Hemoprotein, domain 1"/>
    <property type="match status" value="2"/>
</dbReference>
<evidence type="ECO:0000256" key="6">
    <source>
        <dbReference type="ARBA" id="ARBA00022617"/>
    </source>
</evidence>
<comment type="catalytic activity">
    <reaction evidence="12">
        <text>hydrogen sulfide + 6 oxidized [2Fe-2S]-[ferredoxin] + 3 H2O = sulfite + 6 reduced [2Fe-2S]-[ferredoxin] + 7 H(+)</text>
        <dbReference type="Rhea" id="RHEA:23132"/>
        <dbReference type="Rhea" id="RHEA-COMP:10000"/>
        <dbReference type="Rhea" id="RHEA-COMP:10001"/>
        <dbReference type="ChEBI" id="CHEBI:15377"/>
        <dbReference type="ChEBI" id="CHEBI:15378"/>
        <dbReference type="ChEBI" id="CHEBI:17359"/>
        <dbReference type="ChEBI" id="CHEBI:29919"/>
        <dbReference type="ChEBI" id="CHEBI:33737"/>
        <dbReference type="ChEBI" id="CHEBI:33738"/>
        <dbReference type="EC" id="1.8.7.1"/>
    </reaction>
</comment>
<keyword evidence="5" id="KW-0004">4Fe-4S</keyword>
<dbReference type="Pfam" id="PF01077">
    <property type="entry name" value="NIR_SIR"/>
    <property type="match status" value="2"/>
</dbReference>
<evidence type="ECO:0000256" key="10">
    <source>
        <dbReference type="ARBA" id="ARBA00023004"/>
    </source>
</evidence>
<evidence type="ECO:0000256" key="5">
    <source>
        <dbReference type="ARBA" id="ARBA00022485"/>
    </source>
</evidence>
<dbReference type="PANTHER" id="PTHR32439:SF0">
    <property type="entry name" value="FERREDOXIN--NITRITE REDUCTASE, CHLOROPLASTIC"/>
    <property type="match status" value="1"/>
</dbReference>
<dbReference type="FunFam" id="3.30.413.10:FF:000009">
    <property type="entry name" value="Sulfite reductase [ferredoxin]"/>
    <property type="match status" value="1"/>
</dbReference>
<feature type="domain" description="Nitrite/Sulfite reductase ferredoxin-like" evidence="15">
    <location>
        <begin position="357"/>
        <end position="422"/>
    </location>
</feature>
<feature type="domain" description="Nitrite/Sulfite reductase ferredoxin-like" evidence="15">
    <location>
        <begin position="108"/>
        <end position="173"/>
    </location>
</feature>
<dbReference type="EC" id="1.8.7.1" evidence="4"/>
<dbReference type="InterPro" id="IPR006066">
    <property type="entry name" value="NO2/SO3_Rdtase_FeS/sirohaem_BS"/>
</dbReference>
<dbReference type="PANTHER" id="PTHR32439">
    <property type="entry name" value="FERREDOXIN--NITRITE REDUCTASE, CHLOROPLASTIC"/>
    <property type="match status" value="1"/>
</dbReference>
<evidence type="ECO:0000256" key="1">
    <source>
        <dbReference type="ARBA" id="ARBA00001966"/>
    </source>
</evidence>
<dbReference type="GO" id="GO:0020037">
    <property type="term" value="F:heme binding"/>
    <property type="evidence" value="ECO:0007669"/>
    <property type="project" value="InterPro"/>
</dbReference>
<dbReference type="RefSeq" id="WP_098455032.1">
    <property type="nucleotide sequence ID" value="NZ_PDJG01000001.1"/>
</dbReference>
<dbReference type="GO" id="GO:0046872">
    <property type="term" value="F:metal ion binding"/>
    <property type="evidence" value="ECO:0007669"/>
    <property type="project" value="UniProtKB-KW"/>
</dbReference>
<protein>
    <recommendedName>
        <fullName evidence="4">assimilatory sulfite reductase (ferredoxin)</fullName>
        <ecNumber evidence="4">1.8.7.1</ecNumber>
    </recommendedName>
</protein>
<evidence type="ECO:0000256" key="12">
    <source>
        <dbReference type="ARBA" id="ARBA00049518"/>
    </source>
</evidence>
<evidence type="ECO:0000256" key="3">
    <source>
        <dbReference type="ARBA" id="ARBA00010429"/>
    </source>
</evidence>
<dbReference type="EMBL" id="PDJG01000001">
    <property type="protein sequence ID" value="PFG33901.1"/>
    <property type="molecule type" value="Genomic_DNA"/>
</dbReference>
<evidence type="ECO:0000259" key="14">
    <source>
        <dbReference type="Pfam" id="PF01077"/>
    </source>
</evidence>
<dbReference type="InterPro" id="IPR005117">
    <property type="entry name" value="NiRdtase/SiRdtase_haem-b_fer"/>
</dbReference>
<dbReference type="Pfam" id="PF03460">
    <property type="entry name" value="NIR_SIR_ferr"/>
    <property type="match status" value="2"/>
</dbReference>
<dbReference type="SUPFAM" id="SSF55124">
    <property type="entry name" value="Nitrite/Sulfite reductase N-terminal domain-like"/>
    <property type="match status" value="2"/>
</dbReference>
<feature type="compositionally biased region" description="Low complexity" evidence="13">
    <location>
        <begin position="16"/>
        <end position="31"/>
    </location>
</feature>
<feature type="domain" description="Nitrite/sulphite reductase 4Fe-4S" evidence="14">
    <location>
        <begin position="433"/>
        <end position="573"/>
    </location>
</feature>
<dbReference type="OrthoDB" id="3189055at2"/>
<feature type="region of interest" description="Disordered" evidence="13">
    <location>
        <begin position="1"/>
        <end position="52"/>
    </location>
</feature>
<comment type="function">
    <text evidence="2">Catalyzes the reduction of sulfite to sulfide, a step in the biosynthesis of sulfur-containing amino acids and cofactors.</text>
</comment>
<evidence type="ECO:0000313" key="17">
    <source>
        <dbReference type="Proteomes" id="UP000225548"/>
    </source>
</evidence>
<dbReference type="Proteomes" id="UP000225548">
    <property type="component" value="Unassembled WGS sequence"/>
</dbReference>
<dbReference type="GO" id="GO:0051539">
    <property type="term" value="F:4 iron, 4 sulfur cluster binding"/>
    <property type="evidence" value="ECO:0007669"/>
    <property type="project" value="UniProtKB-KW"/>
</dbReference>
<keyword evidence="11" id="KW-0411">Iron-sulfur</keyword>
<dbReference type="PROSITE" id="PS00365">
    <property type="entry name" value="NIR_SIR"/>
    <property type="match status" value="1"/>
</dbReference>
<sequence length="579" mass="63798">MTPSQATAVERSADEPTASARPARPARAARPNGQWKVDGTAPLNGNEAWKQEDGGLSVRERIETIYSKEGFDSITGDDLHGRFRWWGLYTQRKPGIDGGKTATLEPHELEDRYFMLRVRIDGGGLTTEQLRVIADISTEFGRDTADITDRQNIQLHWIEVESVPEIWRRLEAVGLHTTEACGDVPRVVLGSPVAGIAKDELIDPRPVIEEITRRYIGIPELANLPRKFKTAVTGHPSQDVVHEINDVAFVALEHPELGIGYDLWVAGGLSANPRLGERLGAFVTAEQAPDVWHGVVQIFRDYGYRRLRNKARLKFLLADWGTEKFRQVLEDEYLGYHLPDGPPAPKPPSPGDHVGVHEQRDGNFYIGAAPYVGRVSGSILTGVADLAESVGSQRVRLTPHQKLLVLDVPPADVAAVVTGLRALSLEAEPSAFRRNTIACTGIEYCKLAIVDTKETARLTIDDLETRLGDTSRLKPITLHVNGCPNSCARIQTADIGLKGQLVTNDAGEQEPGFQVHLGGGLANQDREFAGMGRTVRGLKVTSANLSEYVERVVRRYESDKTSDETFAEWSHRADEEALQ</sequence>
<dbReference type="AlphaFoldDB" id="A0A2A9E5R7"/>
<accession>A0A2A9E5R7</accession>
<dbReference type="PRINTS" id="PR00397">
    <property type="entry name" value="SIROHAEM"/>
</dbReference>
<evidence type="ECO:0000256" key="4">
    <source>
        <dbReference type="ARBA" id="ARBA00012353"/>
    </source>
</evidence>
<keyword evidence="8" id="KW-0883">Thioether bond</keyword>
<dbReference type="InterPro" id="IPR006067">
    <property type="entry name" value="NO2/SO3_Rdtase_4Fe4S_dom"/>
</dbReference>
<proteinExistence type="inferred from homology"/>
<dbReference type="SUPFAM" id="SSF56014">
    <property type="entry name" value="Nitrite and sulphite reductase 4Fe-4S domain-like"/>
    <property type="match status" value="2"/>
</dbReference>
<organism evidence="16 17">
    <name type="scientific">Sanguibacter antarcticus</name>
    <dbReference type="NCBI Taxonomy" id="372484"/>
    <lineage>
        <taxon>Bacteria</taxon>
        <taxon>Bacillati</taxon>
        <taxon>Actinomycetota</taxon>
        <taxon>Actinomycetes</taxon>
        <taxon>Micrococcales</taxon>
        <taxon>Sanguibacteraceae</taxon>
        <taxon>Sanguibacter</taxon>
    </lineage>
</organism>
<dbReference type="Gene3D" id="3.90.480.20">
    <property type="match status" value="1"/>
</dbReference>
<reference evidence="16 17" key="1">
    <citation type="submission" date="2017-10" db="EMBL/GenBank/DDBJ databases">
        <title>Sequencing the genomes of 1000 actinobacteria strains.</title>
        <authorList>
            <person name="Klenk H.-P."/>
        </authorList>
    </citation>
    <scope>NUCLEOTIDE SEQUENCE [LARGE SCALE GENOMIC DNA]</scope>
    <source>
        <strain evidence="16 17">DSM 18966</strain>
    </source>
</reference>
<keyword evidence="6" id="KW-0349">Heme</keyword>
<keyword evidence="10" id="KW-0408">Iron</keyword>
<dbReference type="InterPro" id="IPR036136">
    <property type="entry name" value="Nit/Sulf_reduc_fer-like_dom_sf"/>
</dbReference>
<evidence type="ECO:0000256" key="9">
    <source>
        <dbReference type="ARBA" id="ARBA00023002"/>
    </source>
</evidence>
<dbReference type="InterPro" id="IPR045854">
    <property type="entry name" value="NO2/SO3_Rdtase_4Fe4S_sf"/>
</dbReference>
<dbReference type="InterPro" id="IPR051329">
    <property type="entry name" value="NIR_SIR_4Fe-4S"/>
</dbReference>
<keyword evidence="7" id="KW-0479">Metal-binding</keyword>
<comment type="caution">
    <text evidence="16">The sequence shown here is derived from an EMBL/GenBank/DDBJ whole genome shotgun (WGS) entry which is preliminary data.</text>
</comment>
<evidence type="ECO:0000313" key="16">
    <source>
        <dbReference type="EMBL" id="PFG33901.1"/>
    </source>
</evidence>
<comment type="cofactor">
    <cofactor evidence="1">
        <name>[4Fe-4S] cluster</name>
        <dbReference type="ChEBI" id="CHEBI:49883"/>
    </cofactor>
</comment>
<evidence type="ECO:0000256" key="8">
    <source>
        <dbReference type="ARBA" id="ARBA00022784"/>
    </source>
</evidence>
<comment type="similarity">
    <text evidence="3">Belongs to the nitrite and sulfite reductase 4Fe-4S domain family.</text>
</comment>
<keyword evidence="17" id="KW-1185">Reference proteome</keyword>
<evidence type="ECO:0000259" key="15">
    <source>
        <dbReference type="Pfam" id="PF03460"/>
    </source>
</evidence>
<evidence type="ECO:0000256" key="11">
    <source>
        <dbReference type="ARBA" id="ARBA00023014"/>
    </source>
</evidence>
<gene>
    <name evidence="16" type="ORF">ATL42_1795</name>
</gene>
<evidence type="ECO:0000256" key="13">
    <source>
        <dbReference type="SAM" id="MobiDB-lite"/>
    </source>
</evidence>
<dbReference type="GO" id="GO:0050311">
    <property type="term" value="F:sulfite reductase (ferredoxin) activity"/>
    <property type="evidence" value="ECO:0007669"/>
    <property type="project" value="UniProtKB-EC"/>
</dbReference>
<keyword evidence="9" id="KW-0560">Oxidoreductase</keyword>
<evidence type="ECO:0000256" key="2">
    <source>
        <dbReference type="ARBA" id="ARBA00003247"/>
    </source>
</evidence>
<feature type="domain" description="Nitrite/sulphite reductase 4Fe-4S" evidence="14">
    <location>
        <begin position="182"/>
        <end position="335"/>
    </location>
</feature>